<dbReference type="Gene3D" id="3.40.220.10">
    <property type="entry name" value="Leucine Aminopeptidase, subunit E, domain 1"/>
    <property type="match status" value="1"/>
</dbReference>
<evidence type="ECO:0000259" key="2">
    <source>
        <dbReference type="Pfam" id="PF10021"/>
    </source>
</evidence>
<dbReference type="OrthoDB" id="9985428at2759"/>
<feature type="region of interest" description="Disordered" evidence="1">
    <location>
        <begin position="1"/>
        <end position="23"/>
    </location>
</feature>
<proteinExistence type="predicted"/>
<dbReference type="GeneID" id="81374474"/>
<sequence>MSPPPLKRTRSGNDPVFVSPPKEHSRKDLVNVTKDTLEVIPYIIKSLEALGEAPRASMVYEQSEESCPPLDRENPYFPDQKTDVRVVLEDTFDAALALGNMHQYLGSQDRTPVCVLNFANKTYIGGGFYTGSKAQEEDLCRRSTLIETLHPQLYPMDDDECIYSPSVFVFRENASKNHKIMWTDRVSILPEVSVISMAAEQRPTLNRAGDDYANSPSRELMKNKMRLILRVAANSYHRRLVLGAIGCGAFGHPSKRVAELWLDVLSEEEFGGWFETIVFAVWDPKPPHQVFKDFYGVLAGQNLWQYHDSEEESEGSVDSRSGSDIDDGSDEGLEEVPETGHKRKLDETERADESDSEQEQDRPAQEESSDSEDDDDSN</sequence>
<dbReference type="InterPro" id="IPR019261">
    <property type="entry name" value="PARG_cat_microbial"/>
</dbReference>
<organism evidence="3 4">
    <name type="scientific">Penicillium cosmopolitanum</name>
    <dbReference type="NCBI Taxonomy" id="1131564"/>
    <lineage>
        <taxon>Eukaryota</taxon>
        <taxon>Fungi</taxon>
        <taxon>Dikarya</taxon>
        <taxon>Ascomycota</taxon>
        <taxon>Pezizomycotina</taxon>
        <taxon>Eurotiomycetes</taxon>
        <taxon>Eurotiomycetidae</taxon>
        <taxon>Eurotiales</taxon>
        <taxon>Aspergillaceae</taxon>
        <taxon>Penicillium</taxon>
    </lineage>
</organism>
<evidence type="ECO:0000313" key="3">
    <source>
        <dbReference type="EMBL" id="KAJ5388316.1"/>
    </source>
</evidence>
<dbReference type="InterPro" id="IPR043472">
    <property type="entry name" value="Macro_dom-like"/>
</dbReference>
<feature type="compositionally biased region" description="Acidic residues" evidence="1">
    <location>
        <begin position="367"/>
        <end position="378"/>
    </location>
</feature>
<feature type="compositionally biased region" description="Basic and acidic residues" evidence="1">
    <location>
        <begin position="338"/>
        <end position="365"/>
    </location>
</feature>
<feature type="compositionally biased region" description="Acidic residues" evidence="1">
    <location>
        <begin position="324"/>
        <end position="337"/>
    </location>
</feature>
<reference evidence="3" key="1">
    <citation type="submission" date="2022-12" db="EMBL/GenBank/DDBJ databases">
        <authorList>
            <person name="Petersen C."/>
        </authorList>
    </citation>
    <scope>NUCLEOTIDE SEQUENCE</scope>
    <source>
        <strain evidence="3">IBT 29677</strain>
    </source>
</reference>
<evidence type="ECO:0000256" key="1">
    <source>
        <dbReference type="SAM" id="MobiDB-lite"/>
    </source>
</evidence>
<dbReference type="AlphaFoldDB" id="A0A9W9VS04"/>
<dbReference type="PANTHER" id="PTHR35596:SF1">
    <property type="entry name" value="MICROBIAL-TYPE PARG CATALYTIC DOMAIN-CONTAINING PROTEIN"/>
    <property type="match status" value="1"/>
</dbReference>
<evidence type="ECO:0000313" key="4">
    <source>
        <dbReference type="Proteomes" id="UP001147747"/>
    </source>
</evidence>
<dbReference type="PANTHER" id="PTHR35596">
    <property type="entry name" value="DUF2263 DOMAIN-CONTAINING PROTEIN"/>
    <property type="match status" value="1"/>
</dbReference>
<accession>A0A9W9VS04</accession>
<feature type="region of interest" description="Disordered" evidence="1">
    <location>
        <begin position="308"/>
        <end position="378"/>
    </location>
</feature>
<protein>
    <recommendedName>
        <fullName evidence="2">Microbial-type PARG catalytic domain-containing protein</fullName>
    </recommendedName>
</protein>
<name>A0A9W9VS04_9EURO</name>
<keyword evidence="4" id="KW-1185">Reference proteome</keyword>
<dbReference type="RefSeq" id="XP_056486114.1">
    <property type="nucleotide sequence ID" value="XM_056635494.1"/>
</dbReference>
<gene>
    <name evidence="3" type="ORF">N7509_010857</name>
</gene>
<comment type="caution">
    <text evidence="3">The sequence shown here is derived from an EMBL/GenBank/DDBJ whole genome shotgun (WGS) entry which is preliminary data.</text>
</comment>
<dbReference type="SUPFAM" id="SSF52949">
    <property type="entry name" value="Macro domain-like"/>
    <property type="match status" value="1"/>
</dbReference>
<feature type="domain" description="Microbial-type PARG catalytic" evidence="2">
    <location>
        <begin position="58"/>
        <end position="172"/>
    </location>
</feature>
<dbReference type="EMBL" id="JAPZBU010000009">
    <property type="protein sequence ID" value="KAJ5388316.1"/>
    <property type="molecule type" value="Genomic_DNA"/>
</dbReference>
<dbReference type="Proteomes" id="UP001147747">
    <property type="component" value="Unassembled WGS sequence"/>
</dbReference>
<dbReference type="InterPro" id="IPR012664">
    <property type="entry name" value="CHP02452"/>
</dbReference>
<dbReference type="NCBIfam" id="TIGR02452">
    <property type="entry name" value="TIGR02452 family protein"/>
    <property type="match status" value="1"/>
</dbReference>
<dbReference type="Pfam" id="PF10021">
    <property type="entry name" value="PARG_cat_microb"/>
    <property type="match status" value="1"/>
</dbReference>
<reference evidence="3" key="2">
    <citation type="journal article" date="2023" name="IMA Fungus">
        <title>Comparative genomic study of the Penicillium genus elucidates a diverse pangenome and 15 lateral gene transfer events.</title>
        <authorList>
            <person name="Petersen C."/>
            <person name="Sorensen T."/>
            <person name="Nielsen M.R."/>
            <person name="Sondergaard T.E."/>
            <person name="Sorensen J.L."/>
            <person name="Fitzpatrick D.A."/>
            <person name="Frisvad J.C."/>
            <person name="Nielsen K.L."/>
        </authorList>
    </citation>
    <scope>NUCLEOTIDE SEQUENCE</scope>
    <source>
        <strain evidence="3">IBT 29677</strain>
    </source>
</reference>